<accession>A0A6A5ZGU9</accession>
<dbReference type="Proteomes" id="UP000799770">
    <property type="component" value="Unassembled WGS sequence"/>
</dbReference>
<gene>
    <name evidence="1" type="ORF">BDV96DRAFT_597527</name>
</gene>
<proteinExistence type="predicted"/>
<organism evidence="1 2">
    <name type="scientific">Lophiotrema nucula</name>
    <dbReference type="NCBI Taxonomy" id="690887"/>
    <lineage>
        <taxon>Eukaryota</taxon>
        <taxon>Fungi</taxon>
        <taxon>Dikarya</taxon>
        <taxon>Ascomycota</taxon>
        <taxon>Pezizomycotina</taxon>
        <taxon>Dothideomycetes</taxon>
        <taxon>Pleosporomycetidae</taxon>
        <taxon>Pleosporales</taxon>
        <taxon>Lophiotremataceae</taxon>
        <taxon>Lophiotrema</taxon>
    </lineage>
</organism>
<reference evidence="1" key="1">
    <citation type="journal article" date="2020" name="Stud. Mycol.">
        <title>101 Dothideomycetes genomes: a test case for predicting lifestyles and emergence of pathogens.</title>
        <authorList>
            <person name="Haridas S."/>
            <person name="Albert R."/>
            <person name="Binder M."/>
            <person name="Bloem J."/>
            <person name="Labutti K."/>
            <person name="Salamov A."/>
            <person name="Andreopoulos B."/>
            <person name="Baker S."/>
            <person name="Barry K."/>
            <person name="Bills G."/>
            <person name="Bluhm B."/>
            <person name="Cannon C."/>
            <person name="Castanera R."/>
            <person name="Culley D."/>
            <person name="Daum C."/>
            <person name="Ezra D."/>
            <person name="Gonzalez J."/>
            <person name="Henrissat B."/>
            <person name="Kuo A."/>
            <person name="Liang C."/>
            <person name="Lipzen A."/>
            <person name="Lutzoni F."/>
            <person name="Magnuson J."/>
            <person name="Mondo S."/>
            <person name="Nolan M."/>
            <person name="Ohm R."/>
            <person name="Pangilinan J."/>
            <person name="Park H.-J."/>
            <person name="Ramirez L."/>
            <person name="Alfaro M."/>
            <person name="Sun H."/>
            <person name="Tritt A."/>
            <person name="Yoshinaga Y."/>
            <person name="Zwiers L.-H."/>
            <person name="Turgeon B."/>
            <person name="Goodwin S."/>
            <person name="Spatafora J."/>
            <person name="Crous P."/>
            <person name="Grigoriev I."/>
        </authorList>
    </citation>
    <scope>NUCLEOTIDE SEQUENCE</scope>
    <source>
        <strain evidence="1">CBS 627.86</strain>
    </source>
</reference>
<dbReference type="AlphaFoldDB" id="A0A6A5ZGU9"/>
<evidence type="ECO:0000313" key="2">
    <source>
        <dbReference type="Proteomes" id="UP000799770"/>
    </source>
</evidence>
<protein>
    <submittedName>
        <fullName evidence="1">Uncharacterized protein</fullName>
    </submittedName>
</protein>
<evidence type="ECO:0000313" key="1">
    <source>
        <dbReference type="EMBL" id="KAF2117618.1"/>
    </source>
</evidence>
<name>A0A6A5ZGU9_9PLEO</name>
<keyword evidence="2" id="KW-1185">Reference proteome</keyword>
<dbReference type="EMBL" id="ML977318">
    <property type="protein sequence ID" value="KAF2117618.1"/>
    <property type="molecule type" value="Genomic_DNA"/>
</dbReference>
<sequence>MTLEAPLKVAVKPFANKALTQLAHENVFVTGTYFQLSRFGIVRAVRGSSAAWRTVNTPLWLPPLPPDYWAGRRMLVCTSSVRIRPIMALTVLGASHRPCMVEYALPYWSTGGGMCMLLESAGVNSAIDDKRLGVQWTEVGTRLFGRSASTSANDIAGLYLNISRISGHTVGS</sequence>